<dbReference type="PANTHER" id="PTHR30290:SF9">
    <property type="entry name" value="OLIGOPEPTIDE-BINDING PROTEIN APPA"/>
    <property type="match status" value="1"/>
</dbReference>
<evidence type="ECO:0000256" key="1">
    <source>
        <dbReference type="ARBA" id="ARBA00005695"/>
    </source>
</evidence>
<feature type="domain" description="Solute-binding protein family 5" evidence="5">
    <location>
        <begin position="126"/>
        <end position="499"/>
    </location>
</feature>
<dbReference type="EMBL" id="FWXY01000007">
    <property type="protein sequence ID" value="SMC69326.1"/>
    <property type="molecule type" value="Genomic_DNA"/>
</dbReference>
<reference evidence="6 7" key="1">
    <citation type="submission" date="2017-04" db="EMBL/GenBank/DDBJ databases">
        <authorList>
            <person name="Afonso C.L."/>
            <person name="Miller P.J."/>
            <person name="Scott M.A."/>
            <person name="Spackman E."/>
            <person name="Goraichik I."/>
            <person name="Dimitrov K.M."/>
            <person name="Suarez D.L."/>
            <person name="Swayne D.E."/>
        </authorList>
    </citation>
    <scope>NUCLEOTIDE SEQUENCE [LARGE SCALE GENOMIC DNA]</scope>
    <source>
        <strain evidence="6 7">DSM 3385</strain>
    </source>
</reference>
<dbReference type="Pfam" id="PF00496">
    <property type="entry name" value="SBP_bac_5"/>
    <property type="match status" value="1"/>
</dbReference>
<comment type="similarity">
    <text evidence="1">Belongs to the bacterial solute-binding protein 5 family.</text>
</comment>
<dbReference type="InterPro" id="IPR000914">
    <property type="entry name" value="SBP_5_dom"/>
</dbReference>
<keyword evidence="3" id="KW-0732">Signal</keyword>
<evidence type="ECO:0000313" key="6">
    <source>
        <dbReference type="EMBL" id="SMC69326.1"/>
    </source>
</evidence>
<dbReference type="AlphaFoldDB" id="A0A1W2B8R5"/>
<dbReference type="CDD" id="cd08497">
    <property type="entry name" value="MbnE-like"/>
    <property type="match status" value="1"/>
</dbReference>
<evidence type="ECO:0000259" key="5">
    <source>
        <dbReference type="Pfam" id="PF00496"/>
    </source>
</evidence>
<gene>
    <name evidence="6" type="ORF">SAMN02746065_107125</name>
</gene>
<evidence type="ECO:0000256" key="4">
    <source>
        <dbReference type="SAM" id="MobiDB-lite"/>
    </source>
</evidence>
<dbReference type="Proteomes" id="UP000192418">
    <property type="component" value="Unassembled WGS sequence"/>
</dbReference>
<evidence type="ECO:0000256" key="2">
    <source>
        <dbReference type="ARBA" id="ARBA00022448"/>
    </source>
</evidence>
<accession>A0A1W2B8R5</accession>
<dbReference type="GO" id="GO:1904680">
    <property type="term" value="F:peptide transmembrane transporter activity"/>
    <property type="evidence" value="ECO:0007669"/>
    <property type="project" value="TreeGrafter"/>
</dbReference>
<feature type="compositionally biased region" description="Polar residues" evidence="4">
    <location>
        <begin position="27"/>
        <end position="40"/>
    </location>
</feature>
<feature type="region of interest" description="Disordered" evidence="4">
    <location>
        <begin position="20"/>
        <end position="50"/>
    </location>
</feature>
<dbReference type="GO" id="GO:0015833">
    <property type="term" value="P:peptide transport"/>
    <property type="evidence" value="ECO:0007669"/>
    <property type="project" value="TreeGrafter"/>
</dbReference>
<name>A0A1W2B8R5_9BACT</name>
<dbReference type="PANTHER" id="PTHR30290">
    <property type="entry name" value="PERIPLASMIC BINDING COMPONENT OF ABC TRANSPORTER"/>
    <property type="match status" value="1"/>
</dbReference>
<sequence length="634" mass="73009">MKVLAIVVLFVWAGCGNDEKEQKAPTDLSNEGVQVESSVEGSKKNAGGPSHGVTAVLPEGIVWLTNDFDPVFSSPKALKGGQLRSAILSFPMTFRTVGPDANGSFRSAVLDNQLSLVNIHPNTGNIIPELATHWAFGNDNKTMYFRLNKKARWSDGTSVTAWDFAYTLTFMRSQHIVAPWYNDYYTKEIESVTVYDDYTLAVKSTKAQPDLHLRVAIAPTPQHFYGTLDENFVHEYNWEVVPNTGAYQISDFKKGKYIHFLRKKNWWASDLKYFKNRFNVDLVKFTVIRDFNMLWEYFKKGRVDLFSLTMPKYWYNRSDTDVVNKGYVKRIWFFNDTQQSASGLWLNCDKPVFQDVRVRYAFAHAMDVDRVIEKVLRGDYFRLDQAYVGYGDYTNPGIKPRNFSIEKVEALMTEAGWHRGSDGIWQRDNVRFSVEVTYGFEGHTPRLVVLKEQAQKAGVELRLQKLDSTAAFKKFLEKKHDVAWMGWSTSLRPSYWQSWHSDNAHAVQTNNITNTDDPELDNLIDQYRASLDEEQRKTLSQKIQAVIHRQGAFVPTFMVPYVRHGFWRWMQLPEFHGTKVSDALFDPFSAMTGGLFWFDRDIHEQTLAAMKQGKTFPPETIVDDHFRPGGHGEQ</sequence>
<dbReference type="Gene3D" id="3.90.76.10">
    <property type="entry name" value="Dipeptide-binding Protein, Domain 1"/>
    <property type="match status" value="1"/>
</dbReference>
<protein>
    <submittedName>
        <fullName evidence="6">Microcin C transport system substrate-binding protein</fullName>
    </submittedName>
</protein>
<dbReference type="Gene3D" id="3.40.190.10">
    <property type="entry name" value="Periplasmic binding protein-like II"/>
    <property type="match status" value="1"/>
</dbReference>
<evidence type="ECO:0000256" key="3">
    <source>
        <dbReference type="ARBA" id="ARBA00022729"/>
    </source>
</evidence>
<keyword evidence="7" id="KW-1185">Reference proteome</keyword>
<dbReference type="SUPFAM" id="SSF53850">
    <property type="entry name" value="Periplasmic binding protein-like II"/>
    <property type="match status" value="1"/>
</dbReference>
<keyword evidence="2" id="KW-0813">Transport</keyword>
<organism evidence="6 7">
    <name type="scientific">Desulfocicer vacuolatum DSM 3385</name>
    <dbReference type="NCBI Taxonomy" id="1121400"/>
    <lineage>
        <taxon>Bacteria</taxon>
        <taxon>Pseudomonadati</taxon>
        <taxon>Thermodesulfobacteriota</taxon>
        <taxon>Desulfobacteria</taxon>
        <taxon>Desulfobacterales</taxon>
        <taxon>Desulfobacteraceae</taxon>
        <taxon>Desulfocicer</taxon>
    </lineage>
</organism>
<evidence type="ECO:0000313" key="7">
    <source>
        <dbReference type="Proteomes" id="UP000192418"/>
    </source>
</evidence>
<dbReference type="Gene3D" id="3.10.105.10">
    <property type="entry name" value="Dipeptide-binding Protein, Domain 3"/>
    <property type="match status" value="1"/>
</dbReference>
<proteinExistence type="inferred from homology"/>
<dbReference type="PROSITE" id="PS51257">
    <property type="entry name" value="PROKAR_LIPOPROTEIN"/>
    <property type="match status" value="1"/>
</dbReference>
<dbReference type="STRING" id="1121400.SAMN02746065_107125"/>
<dbReference type="InterPro" id="IPR039424">
    <property type="entry name" value="SBP_5"/>
</dbReference>